<organism evidence="1 2">
    <name type="scientific">Apodospora peruviana</name>
    <dbReference type="NCBI Taxonomy" id="516989"/>
    <lineage>
        <taxon>Eukaryota</taxon>
        <taxon>Fungi</taxon>
        <taxon>Dikarya</taxon>
        <taxon>Ascomycota</taxon>
        <taxon>Pezizomycotina</taxon>
        <taxon>Sordariomycetes</taxon>
        <taxon>Sordariomycetidae</taxon>
        <taxon>Sordariales</taxon>
        <taxon>Lasiosphaeriaceae</taxon>
        <taxon>Apodospora</taxon>
    </lineage>
</organism>
<dbReference type="EMBL" id="JAUEDM010000001">
    <property type="protein sequence ID" value="KAK3330353.1"/>
    <property type="molecule type" value="Genomic_DNA"/>
</dbReference>
<reference evidence="1" key="1">
    <citation type="journal article" date="2023" name="Mol. Phylogenet. Evol.">
        <title>Genome-scale phylogeny and comparative genomics of the fungal order Sordariales.</title>
        <authorList>
            <person name="Hensen N."/>
            <person name="Bonometti L."/>
            <person name="Westerberg I."/>
            <person name="Brannstrom I.O."/>
            <person name="Guillou S."/>
            <person name="Cros-Aarteil S."/>
            <person name="Calhoun S."/>
            <person name="Haridas S."/>
            <person name="Kuo A."/>
            <person name="Mondo S."/>
            <person name="Pangilinan J."/>
            <person name="Riley R."/>
            <person name="LaButti K."/>
            <person name="Andreopoulos B."/>
            <person name="Lipzen A."/>
            <person name="Chen C."/>
            <person name="Yan M."/>
            <person name="Daum C."/>
            <person name="Ng V."/>
            <person name="Clum A."/>
            <person name="Steindorff A."/>
            <person name="Ohm R.A."/>
            <person name="Martin F."/>
            <person name="Silar P."/>
            <person name="Natvig D.O."/>
            <person name="Lalanne C."/>
            <person name="Gautier V."/>
            <person name="Ament-Velasquez S.L."/>
            <person name="Kruys A."/>
            <person name="Hutchinson M.I."/>
            <person name="Powell A.J."/>
            <person name="Barry K."/>
            <person name="Miller A.N."/>
            <person name="Grigoriev I.V."/>
            <person name="Debuchy R."/>
            <person name="Gladieux P."/>
            <person name="Hiltunen Thoren M."/>
            <person name="Johannesson H."/>
        </authorList>
    </citation>
    <scope>NUCLEOTIDE SEQUENCE</scope>
    <source>
        <strain evidence="1">CBS 118394</strain>
    </source>
</reference>
<dbReference type="AlphaFoldDB" id="A0AAE0ISE6"/>
<comment type="caution">
    <text evidence="1">The sequence shown here is derived from an EMBL/GenBank/DDBJ whole genome shotgun (WGS) entry which is preliminary data.</text>
</comment>
<name>A0AAE0ISE6_9PEZI</name>
<dbReference type="Proteomes" id="UP001283341">
    <property type="component" value="Unassembled WGS sequence"/>
</dbReference>
<protein>
    <submittedName>
        <fullName evidence="1">Uncharacterized protein</fullName>
    </submittedName>
</protein>
<sequence length="196" mass="22126">MVRFAQSYSVAMFVQMAAVLAGKVTPKHPRPFIRGTTQQTVIATFAPIFPLSPTRSPDIIPMTSHKDKERQHEIIATLQRMVHCCAVIYDCFFLAPTQGRQSGSMTALSMRLPELLCCFRRQGNNALSSPRVARPFELALTCRENRTPEFHMSGLMCRQLRCFCAAYPPNLTYWIQGPRNISRPPSQISMDASEDD</sequence>
<gene>
    <name evidence="1" type="ORF">B0H66DRAFT_58556</name>
</gene>
<evidence type="ECO:0000313" key="2">
    <source>
        <dbReference type="Proteomes" id="UP001283341"/>
    </source>
</evidence>
<reference evidence="1" key="2">
    <citation type="submission" date="2023-06" db="EMBL/GenBank/DDBJ databases">
        <authorList>
            <consortium name="Lawrence Berkeley National Laboratory"/>
            <person name="Haridas S."/>
            <person name="Hensen N."/>
            <person name="Bonometti L."/>
            <person name="Westerberg I."/>
            <person name="Brannstrom I.O."/>
            <person name="Guillou S."/>
            <person name="Cros-Aarteil S."/>
            <person name="Calhoun S."/>
            <person name="Kuo A."/>
            <person name="Mondo S."/>
            <person name="Pangilinan J."/>
            <person name="Riley R."/>
            <person name="Labutti K."/>
            <person name="Andreopoulos B."/>
            <person name="Lipzen A."/>
            <person name="Chen C."/>
            <person name="Yanf M."/>
            <person name="Daum C."/>
            <person name="Ng V."/>
            <person name="Clum A."/>
            <person name="Steindorff A."/>
            <person name="Ohm R."/>
            <person name="Martin F."/>
            <person name="Silar P."/>
            <person name="Natvig D."/>
            <person name="Lalanne C."/>
            <person name="Gautier V."/>
            <person name="Ament-Velasquez S.L."/>
            <person name="Kruys A."/>
            <person name="Hutchinson M.I."/>
            <person name="Powell A.J."/>
            <person name="Barry K."/>
            <person name="Miller A.N."/>
            <person name="Grigoriev I.V."/>
            <person name="Debuchy R."/>
            <person name="Gladieux P."/>
            <person name="Thoren M.H."/>
            <person name="Johannesson H."/>
        </authorList>
    </citation>
    <scope>NUCLEOTIDE SEQUENCE</scope>
    <source>
        <strain evidence="1">CBS 118394</strain>
    </source>
</reference>
<evidence type="ECO:0000313" key="1">
    <source>
        <dbReference type="EMBL" id="KAK3330353.1"/>
    </source>
</evidence>
<keyword evidence="2" id="KW-1185">Reference proteome</keyword>
<accession>A0AAE0ISE6</accession>
<proteinExistence type="predicted"/>